<gene>
    <name evidence="8" type="ORF">ECPE_LOCUS3768</name>
</gene>
<keyword evidence="9" id="KW-1185">Reference proteome</keyword>
<dbReference type="GO" id="GO:0008017">
    <property type="term" value="F:microtubule binding"/>
    <property type="evidence" value="ECO:0007669"/>
    <property type="project" value="InterPro"/>
</dbReference>
<feature type="compositionally biased region" description="Pro residues" evidence="6">
    <location>
        <begin position="38"/>
        <end position="53"/>
    </location>
</feature>
<comment type="subcellular location">
    <subcellularLocation>
        <location evidence="1">Cytoplasm</location>
        <location evidence="1">Cytoskeleton</location>
    </subcellularLocation>
</comment>
<dbReference type="Proteomes" id="UP000272942">
    <property type="component" value="Unassembled WGS sequence"/>
</dbReference>
<dbReference type="AlphaFoldDB" id="A0A3P8GJB0"/>
<dbReference type="InterPro" id="IPR027640">
    <property type="entry name" value="Kinesin-like_fam"/>
</dbReference>
<dbReference type="GO" id="GO:0007018">
    <property type="term" value="P:microtubule-based movement"/>
    <property type="evidence" value="ECO:0007669"/>
    <property type="project" value="InterPro"/>
</dbReference>
<feature type="region of interest" description="Disordered" evidence="6">
    <location>
        <begin position="35"/>
        <end position="59"/>
    </location>
</feature>
<proteinExistence type="inferred from homology"/>
<dbReference type="SUPFAM" id="SSF52540">
    <property type="entry name" value="P-loop containing nucleoside triphosphate hydrolases"/>
    <property type="match status" value="1"/>
</dbReference>
<dbReference type="InterPro" id="IPR036961">
    <property type="entry name" value="Kinesin_motor_dom_sf"/>
</dbReference>
<accession>A0A3P8GJB0</accession>
<dbReference type="EMBL" id="UZAN01040675">
    <property type="protein sequence ID" value="VDP70514.1"/>
    <property type="molecule type" value="Genomic_DNA"/>
</dbReference>
<feature type="region of interest" description="Disordered" evidence="6">
    <location>
        <begin position="557"/>
        <end position="583"/>
    </location>
</feature>
<evidence type="ECO:0000256" key="5">
    <source>
        <dbReference type="PROSITE-ProRule" id="PRU00283"/>
    </source>
</evidence>
<dbReference type="InterPro" id="IPR027417">
    <property type="entry name" value="P-loop_NTPase"/>
</dbReference>
<dbReference type="InterPro" id="IPR001752">
    <property type="entry name" value="Kinesin_motor_dom"/>
</dbReference>
<evidence type="ECO:0000256" key="6">
    <source>
        <dbReference type="SAM" id="MobiDB-lite"/>
    </source>
</evidence>
<reference evidence="8 9" key="1">
    <citation type="submission" date="2018-11" db="EMBL/GenBank/DDBJ databases">
        <authorList>
            <consortium name="Pathogen Informatics"/>
        </authorList>
    </citation>
    <scope>NUCLEOTIDE SEQUENCE [LARGE SCALE GENOMIC DNA]</scope>
    <source>
        <strain evidence="8 9">Egypt</strain>
    </source>
</reference>
<feature type="region of interest" description="Disordered" evidence="6">
    <location>
        <begin position="597"/>
        <end position="700"/>
    </location>
</feature>
<evidence type="ECO:0000259" key="7">
    <source>
        <dbReference type="PROSITE" id="PS50067"/>
    </source>
</evidence>
<dbReference type="PANTHER" id="PTHR21608">
    <property type="entry name" value="KINESIN-LIKE PROTEIN CG14535"/>
    <property type="match status" value="1"/>
</dbReference>
<dbReference type="Pfam" id="PF00225">
    <property type="entry name" value="Kinesin"/>
    <property type="match status" value="2"/>
</dbReference>
<feature type="compositionally biased region" description="Basic and acidic residues" evidence="6">
    <location>
        <begin position="627"/>
        <end position="637"/>
    </location>
</feature>
<dbReference type="GO" id="GO:0005856">
    <property type="term" value="C:cytoskeleton"/>
    <property type="evidence" value="ECO:0007669"/>
    <property type="project" value="UniProtKB-SubCell"/>
</dbReference>
<dbReference type="PROSITE" id="PS50067">
    <property type="entry name" value="KINESIN_MOTOR_2"/>
    <property type="match status" value="1"/>
</dbReference>
<comment type="caution">
    <text evidence="5">Lacks conserved residue(s) required for the propagation of feature annotation.</text>
</comment>
<dbReference type="PRINTS" id="PR00380">
    <property type="entry name" value="KINESINHEAVY"/>
</dbReference>
<dbReference type="GO" id="GO:0005524">
    <property type="term" value="F:ATP binding"/>
    <property type="evidence" value="ECO:0007669"/>
    <property type="project" value="UniProtKB-KW"/>
</dbReference>
<feature type="compositionally biased region" description="Polar residues" evidence="6">
    <location>
        <begin position="573"/>
        <end position="583"/>
    </location>
</feature>
<feature type="compositionally biased region" description="Basic and acidic residues" evidence="6">
    <location>
        <begin position="654"/>
        <end position="663"/>
    </location>
</feature>
<dbReference type="PANTHER" id="PTHR21608:SF7">
    <property type="entry name" value="KINESIN-LIKE PROTEIN CG14535"/>
    <property type="match status" value="1"/>
</dbReference>
<sequence>MFSSAADFDPINSSALSQKQQHLFKSLRTAFADAIHHQPPPAPPTLFKQPPPGSHTEGKDDLAFDKVFPIYSTQVKVVLHVHPSVKSSGSETPPCLTVDRRRKQVGLIDPNLSQTISATQRRAGVGAPKFFSLDAVFTEEDSLAELCSFALTDIVQAVVNGCDGCLISLGSGNSYKPHISTAATTTTTTTATITTMIGEDKRGPIGFGLLPCAIAWLFRLISEQKERTGARFSVRVSAVELVGEDESLRDLLTSAAQASDAAGANAPSVYLREDPISGMQLENQSELRAPTAEKAAFFLDCALAAQTHQTCPEISSADIDESGPGESEQSVPRAEVPSHLFFTLHVYQYRVEKSGCGSGVAGGRSRLHLIDLHNSRLGKEQNVTVDDAPQTADDHGPVAGKPEVQDTQAIPRQTTTNALTTSAIQSVILALINGQRHLPHRDSKLTQLLREAMGSVTCQTCLVVQTTSSAAQHAETLQMLQFTHKVQRLRRRRALVPKGSAISQAWCHDYNGQNVQHSFIGTNPNNTSSEDSSSCDSFALRRATRLRMHMGLRAAVRRSGLSKGIGSRHKPGGTTSSELDYTSSSEQSCDTVIFLGRHNGTDTHLGGARSSRTRMAQIVSGSVPEAQSDHSDNEKQTQHASGVGGDQKSTGSVEHPDLADSKPHTGRTHRRGSVPSADNSGPRGPDVKKTLPRTNAHAWPRAAARNAVEILSTQKEQWIDGPKANFKPVKSSESGTAQPELAVDQTNRPNMVDKVCTNCSVLALKHCTACYK</sequence>
<evidence type="ECO:0000313" key="9">
    <source>
        <dbReference type="Proteomes" id="UP000272942"/>
    </source>
</evidence>
<dbReference type="SMART" id="SM00129">
    <property type="entry name" value="KISc"/>
    <property type="match status" value="1"/>
</dbReference>
<feature type="domain" description="Kinesin motor" evidence="7">
    <location>
        <begin position="74"/>
        <end position="489"/>
    </location>
</feature>
<dbReference type="Gene3D" id="3.40.850.10">
    <property type="entry name" value="Kinesin motor domain"/>
    <property type="match status" value="1"/>
</dbReference>
<evidence type="ECO:0000256" key="1">
    <source>
        <dbReference type="ARBA" id="ARBA00004245"/>
    </source>
</evidence>
<comment type="similarity">
    <text evidence="5">Belongs to the TRAFAC class myosin-kinesin ATPase superfamily. Kinesin family.</text>
</comment>
<evidence type="ECO:0000256" key="3">
    <source>
        <dbReference type="ARBA" id="ARBA00022840"/>
    </source>
</evidence>
<dbReference type="OrthoDB" id="8862460at2759"/>
<keyword evidence="3" id="KW-0067">ATP-binding</keyword>
<keyword evidence="4" id="KW-0963">Cytoplasm</keyword>
<protein>
    <recommendedName>
        <fullName evidence="7">Kinesin motor domain-containing protein</fullName>
    </recommendedName>
</protein>
<keyword evidence="4" id="KW-0206">Cytoskeleton</keyword>
<organism evidence="8 9">
    <name type="scientific">Echinostoma caproni</name>
    <dbReference type="NCBI Taxonomy" id="27848"/>
    <lineage>
        <taxon>Eukaryota</taxon>
        <taxon>Metazoa</taxon>
        <taxon>Spiralia</taxon>
        <taxon>Lophotrochozoa</taxon>
        <taxon>Platyhelminthes</taxon>
        <taxon>Trematoda</taxon>
        <taxon>Digenea</taxon>
        <taxon>Plagiorchiida</taxon>
        <taxon>Echinostomata</taxon>
        <taxon>Echinostomatoidea</taxon>
        <taxon>Echinostomatidae</taxon>
        <taxon>Echinostoma</taxon>
    </lineage>
</organism>
<keyword evidence="2" id="KW-0547">Nucleotide-binding</keyword>
<dbReference type="GO" id="GO:0003777">
    <property type="term" value="F:microtubule motor activity"/>
    <property type="evidence" value="ECO:0007669"/>
    <property type="project" value="InterPro"/>
</dbReference>
<evidence type="ECO:0000256" key="2">
    <source>
        <dbReference type="ARBA" id="ARBA00022741"/>
    </source>
</evidence>
<evidence type="ECO:0000313" key="8">
    <source>
        <dbReference type="EMBL" id="VDP70514.1"/>
    </source>
</evidence>
<evidence type="ECO:0000256" key="4">
    <source>
        <dbReference type="ARBA" id="ARBA00023212"/>
    </source>
</evidence>
<name>A0A3P8GJB0_9TREM</name>